<dbReference type="Gene3D" id="3.30.1360.130">
    <property type="entry name" value="Dipeptide transport protein"/>
    <property type="match status" value="1"/>
</dbReference>
<evidence type="ECO:0000313" key="3">
    <source>
        <dbReference type="EMBL" id="TMI73171.1"/>
    </source>
</evidence>
<dbReference type="AlphaFoldDB" id="A0A537IPB0"/>
<organism evidence="3 4">
    <name type="scientific">Candidatus Segetimicrobium genomatis</name>
    <dbReference type="NCBI Taxonomy" id="2569760"/>
    <lineage>
        <taxon>Bacteria</taxon>
        <taxon>Bacillati</taxon>
        <taxon>Candidatus Sysuimicrobiota</taxon>
        <taxon>Candidatus Sysuimicrobiia</taxon>
        <taxon>Candidatus Sysuimicrobiales</taxon>
        <taxon>Candidatus Segetimicrobiaceae</taxon>
        <taxon>Candidatus Segetimicrobium</taxon>
    </lineage>
</organism>
<evidence type="ECO:0000256" key="2">
    <source>
        <dbReference type="PIRSR" id="PIRSR015853-2"/>
    </source>
</evidence>
<feature type="binding site" evidence="2">
    <location>
        <position position="8"/>
    </location>
    <ligand>
        <name>Zn(2+)</name>
        <dbReference type="ChEBI" id="CHEBI:29105"/>
        <label>1</label>
    </ligand>
</feature>
<feature type="binding site" evidence="2">
    <location>
        <position position="60"/>
    </location>
    <ligand>
        <name>Zn(2+)</name>
        <dbReference type="ChEBI" id="CHEBI:29105"/>
        <label>2</label>
    </ligand>
</feature>
<evidence type="ECO:0000313" key="4">
    <source>
        <dbReference type="Proteomes" id="UP000318834"/>
    </source>
</evidence>
<dbReference type="InterPro" id="IPR027476">
    <property type="entry name" value="DppA_N"/>
</dbReference>
<sequence>MKIYISVDMEGIAGVAAAKQVQPDQKEYERFRRLMTQEANAAVEGALAGGAREVVVSDGHGPMTNILVEELHRDARLLSGSNRLLCQMEGIDQTFAAVFFIGYHQREGGGDGILNHTLLGRIVQEVRVNGEPADEAAINGGLAGVFGVPVALVSGDTAVCAEAERRLRGVLVAPVKEGFDRYAGLSITPEKAQALIRERAREAMDAVRAKRVAPYKVTAPVTFEVEFKRTAPARMATLFPGVERRGPRTIAVTDPDYVRAFKLFWGCLIVGMASFEGLL</sequence>
<evidence type="ECO:0000256" key="1">
    <source>
        <dbReference type="PIRSR" id="PIRSR015853-1"/>
    </source>
</evidence>
<reference evidence="3 4" key="1">
    <citation type="journal article" date="2019" name="Nat. Microbiol.">
        <title>Mediterranean grassland soil C-N compound turnover is dependent on rainfall and depth, and is mediated by genomically divergent microorganisms.</title>
        <authorList>
            <person name="Diamond S."/>
            <person name="Andeer P.F."/>
            <person name="Li Z."/>
            <person name="Crits-Christoph A."/>
            <person name="Burstein D."/>
            <person name="Anantharaman K."/>
            <person name="Lane K.R."/>
            <person name="Thomas B.C."/>
            <person name="Pan C."/>
            <person name="Northen T.R."/>
            <person name="Banfield J.F."/>
        </authorList>
    </citation>
    <scope>NUCLEOTIDE SEQUENCE [LARGE SCALE GENOMIC DNA]</scope>
    <source>
        <strain evidence="3">NP_8</strain>
    </source>
</reference>
<comment type="caution">
    <text evidence="3">The sequence shown here is derived from an EMBL/GenBank/DDBJ whole genome shotgun (WGS) entry which is preliminary data.</text>
</comment>
<keyword evidence="2" id="KW-0862">Zinc</keyword>
<feature type="binding site" evidence="2">
    <location>
        <position position="10"/>
    </location>
    <ligand>
        <name>Zn(2+)</name>
        <dbReference type="ChEBI" id="CHEBI:29105"/>
        <label>1</label>
    </ligand>
</feature>
<feature type="active site" description="Nucleophile" evidence="1">
    <location>
        <position position="116"/>
    </location>
</feature>
<proteinExistence type="predicted"/>
<dbReference type="Gene3D" id="3.40.50.10780">
    <property type="entry name" value="Dipeptide transport protein"/>
    <property type="match status" value="1"/>
</dbReference>
<feature type="binding site" evidence="2">
    <location>
        <position position="104"/>
    </location>
    <ligand>
        <name>Zn(2+)</name>
        <dbReference type="ChEBI" id="CHEBI:29105"/>
        <label>2</label>
    </ligand>
</feature>
<dbReference type="GO" id="GO:0046872">
    <property type="term" value="F:metal ion binding"/>
    <property type="evidence" value="ECO:0007669"/>
    <property type="project" value="UniProtKB-KW"/>
</dbReference>
<dbReference type="Proteomes" id="UP000318834">
    <property type="component" value="Unassembled WGS sequence"/>
</dbReference>
<name>A0A537IPB0_9BACT</name>
<feature type="binding site" evidence="2">
    <location>
        <position position="135"/>
    </location>
    <ligand>
        <name>Zn(2+)</name>
        <dbReference type="ChEBI" id="CHEBI:29105"/>
        <label>2</label>
    </ligand>
</feature>
<accession>A0A537IPB0</accession>
<dbReference type="CDD" id="cd08663">
    <property type="entry name" value="DAP_dppA_1"/>
    <property type="match status" value="1"/>
</dbReference>
<dbReference type="Pfam" id="PF04951">
    <property type="entry name" value="Peptidase_M55"/>
    <property type="match status" value="1"/>
</dbReference>
<protein>
    <submittedName>
        <fullName evidence="3">Peptidase M55</fullName>
    </submittedName>
</protein>
<dbReference type="InterPro" id="IPR007035">
    <property type="entry name" value="Peptidase_M55"/>
</dbReference>
<feature type="binding site" evidence="2">
    <location>
        <position position="8"/>
    </location>
    <ligand>
        <name>Zn(2+)</name>
        <dbReference type="ChEBI" id="CHEBI:29105"/>
        <label>2</label>
    </ligand>
</feature>
<gene>
    <name evidence="3" type="ORF">E6H05_10070</name>
</gene>
<dbReference type="EMBL" id="VBAP01000074">
    <property type="protein sequence ID" value="TMI73171.1"/>
    <property type="molecule type" value="Genomic_DNA"/>
</dbReference>
<keyword evidence="2" id="KW-0479">Metal-binding</keyword>
<dbReference type="PIRSF" id="PIRSF015853">
    <property type="entry name" value="Pep_DppA"/>
    <property type="match status" value="1"/>
</dbReference>
<dbReference type="InterPro" id="IPR036177">
    <property type="entry name" value="Peptidase_M55_sf"/>
</dbReference>
<dbReference type="SUPFAM" id="SSF63992">
    <property type="entry name" value="Dipeptide transport protein"/>
    <property type="match status" value="1"/>
</dbReference>